<dbReference type="AlphaFoldDB" id="A0A9X3IJ06"/>
<evidence type="ECO:0000259" key="1">
    <source>
        <dbReference type="Pfam" id="PF06032"/>
    </source>
</evidence>
<dbReference type="EMBL" id="JAPKNK010000001">
    <property type="protein sequence ID" value="MCX5567933.1"/>
    <property type="molecule type" value="Genomic_DNA"/>
</dbReference>
<dbReference type="InterPro" id="IPR024071">
    <property type="entry name" value="S-Me-THD_C_sf"/>
</dbReference>
<evidence type="ECO:0000259" key="2">
    <source>
        <dbReference type="Pfam" id="PF20906"/>
    </source>
</evidence>
<reference evidence="3" key="1">
    <citation type="submission" date="2022-11" db="EMBL/GenBank/DDBJ databases">
        <title>Biodiversity and phylogenetic relationships of bacteria.</title>
        <authorList>
            <person name="Machado R.A.R."/>
            <person name="Bhat A."/>
            <person name="Loulou A."/>
            <person name="Kallel S."/>
        </authorList>
    </citation>
    <scope>NUCLEOTIDE SEQUENCE</scope>
    <source>
        <strain evidence="3">K-TC2</strain>
    </source>
</reference>
<gene>
    <name evidence="3" type="ORF">OSH07_01865</name>
</gene>
<dbReference type="RefSeq" id="WP_266336898.1">
    <property type="nucleotide sequence ID" value="NZ_JAPKNK010000001.1"/>
</dbReference>
<dbReference type="InterPro" id="IPR027479">
    <property type="entry name" value="S-Me-THD_N_sf"/>
</dbReference>
<feature type="domain" description="S-Me-THD-like C-terminal" evidence="2">
    <location>
        <begin position="175"/>
        <end position="334"/>
    </location>
</feature>
<dbReference type="Pfam" id="PF20906">
    <property type="entry name" value="S-Me-THD_C"/>
    <property type="match status" value="1"/>
</dbReference>
<proteinExistence type="predicted"/>
<organism evidence="3 4">
    <name type="scientific">Kaistia nematophila</name>
    <dbReference type="NCBI Taxonomy" id="2994654"/>
    <lineage>
        <taxon>Bacteria</taxon>
        <taxon>Pseudomonadati</taxon>
        <taxon>Pseudomonadota</taxon>
        <taxon>Alphaproteobacteria</taxon>
        <taxon>Hyphomicrobiales</taxon>
        <taxon>Kaistiaceae</taxon>
        <taxon>Kaistia</taxon>
    </lineage>
</organism>
<feature type="domain" description="S-Me-THD N-terminal" evidence="1">
    <location>
        <begin position="9"/>
        <end position="146"/>
    </location>
</feature>
<evidence type="ECO:0000313" key="3">
    <source>
        <dbReference type="EMBL" id="MCX5567933.1"/>
    </source>
</evidence>
<sequence length="378" mass="39214">MGRILTEKDVEPAVRGGSVYAAGGGGWADHGRMLGLAAVRIGRPELVSVEELAKDDWVATAAAIGAPAGTTAWEMQGVDYVKAVRLLQEAMGEPIAALMVGQNGRSSTLNGWLPSAILGTRVLDAVGDIRAHPTGDMGSIGLAASPEPTIQTAVGGNRAENRYIELVVRGATAKVSPVLRTASDMSGGFIASARNPVRASYVKKNAALGGISMALALGEAILAAEGRHTGHSKGAAVIDAICRTTGGHIAVSGRITKKDVVYTNAAFDIGTVVIGSGDQAMTLHVMNEYMAIDDAGGARLATFPDVITTLDKDGEPLSVGQLRVGMTVHVLHVPKAIIPLSAGVLDPSVYPPVEAAMGIEIARYVFEETPKKKRKGRK</sequence>
<protein>
    <submittedName>
        <fullName evidence="3">DUF917 domain-containing protein</fullName>
    </submittedName>
</protein>
<keyword evidence="4" id="KW-1185">Reference proteome</keyword>
<dbReference type="InterPro" id="IPR048350">
    <property type="entry name" value="S-Me-THD-like_C"/>
</dbReference>
<dbReference type="Proteomes" id="UP001144805">
    <property type="component" value="Unassembled WGS sequence"/>
</dbReference>
<comment type="caution">
    <text evidence="3">The sequence shown here is derived from an EMBL/GenBank/DDBJ whole genome shotgun (WGS) entry which is preliminary data.</text>
</comment>
<dbReference type="Gene3D" id="2.40.390.10">
    <property type="entry name" value="CV3147-like"/>
    <property type="match status" value="1"/>
</dbReference>
<dbReference type="Gene3D" id="3.40.1610.10">
    <property type="entry name" value="CV3147-like domain"/>
    <property type="match status" value="1"/>
</dbReference>
<name>A0A9X3IJ06_9HYPH</name>
<dbReference type="SUPFAM" id="SSF160991">
    <property type="entry name" value="CV3147-like"/>
    <property type="match status" value="1"/>
</dbReference>
<dbReference type="Pfam" id="PF06032">
    <property type="entry name" value="S-Me-THD_N"/>
    <property type="match status" value="1"/>
</dbReference>
<evidence type="ECO:0000313" key="4">
    <source>
        <dbReference type="Proteomes" id="UP001144805"/>
    </source>
</evidence>
<dbReference type="InterPro" id="IPR010318">
    <property type="entry name" value="S-Me-THD_N"/>
</dbReference>
<accession>A0A9X3IJ06</accession>